<dbReference type="OrthoDB" id="5401486at2759"/>
<feature type="region of interest" description="Disordered" evidence="1">
    <location>
        <begin position="323"/>
        <end position="362"/>
    </location>
</feature>
<feature type="region of interest" description="Disordered" evidence="1">
    <location>
        <begin position="382"/>
        <end position="506"/>
    </location>
</feature>
<feature type="compositionally biased region" description="Polar residues" evidence="1">
    <location>
        <begin position="405"/>
        <end position="414"/>
    </location>
</feature>
<name>A0A364L1K0_TALAM</name>
<dbReference type="Proteomes" id="UP000249363">
    <property type="component" value="Unassembled WGS sequence"/>
</dbReference>
<feature type="compositionally biased region" description="Acidic residues" evidence="1">
    <location>
        <begin position="415"/>
        <end position="426"/>
    </location>
</feature>
<dbReference type="AlphaFoldDB" id="A0A364L1K0"/>
<evidence type="ECO:0000256" key="1">
    <source>
        <dbReference type="SAM" id="MobiDB-lite"/>
    </source>
</evidence>
<feature type="region of interest" description="Disordered" evidence="1">
    <location>
        <begin position="243"/>
        <end position="280"/>
    </location>
</feature>
<evidence type="ECO:0000313" key="3">
    <source>
        <dbReference type="Proteomes" id="UP000249363"/>
    </source>
</evidence>
<feature type="region of interest" description="Disordered" evidence="1">
    <location>
        <begin position="160"/>
        <end position="192"/>
    </location>
</feature>
<dbReference type="GeneID" id="63794894"/>
<feature type="compositionally biased region" description="Basic and acidic residues" evidence="1">
    <location>
        <begin position="490"/>
        <end position="501"/>
    </location>
</feature>
<dbReference type="EMBL" id="MIKG01000010">
    <property type="protein sequence ID" value="RAO69666.1"/>
    <property type="molecule type" value="Genomic_DNA"/>
</dbReference>
<sequence length="619" mass="69940">MAAFNSIPQGSPMGQHPNHGNDPTNRKANETRARHSDHDAPDMQSHLYELWQLIPKEKKDGGKNWTIASRKLIPSDQDTLDDMVKTMEEAFPAKEQYKCLSQNKRERIKELLNEHNQRDSRYIWRCVYIDTDTTRVKVLGTYQDITAKMDVILLRELQHQPTPAGHSPKASSAGRAVSQDSGIPSNQSGIQPTLNDMIRQANYAQVVGNGPGAYKAAQNRGIPVDDGIPSVHPQVHPQVQSSPFIYRQPSPHPQANPQVHMQGQRPAQPGPQKQGHPQAYQHVQNSMPPEATYAVPQGVRYHGQPDHGMQKEQATDTFPQKVSQLPINAPHGSGGFNPGPGPFARNGDEARHPAHHPSMPIYTRNAPEMQTQNARFAAGDLPQPARKAKATAPPPKVVQQDRRVSQMQDDSSFMTDDESLFEEEDGYSSATSSVSSLAKGSLHREKRYMRRDTGEHKHRIHYRKQNRKGYSHGGYPSGNVDIYPSASSHRPRESRRSREMSRASNRPVTIHERDLDIRAPGLAELNLSANEASYRLMKMEETQRTMLDKMDRLSMGLQKPESRDYVERAVVTRGIEPEIRNAVPQRPIYLMEAPMYSPRRYVPREMPTYMPQPYPYDYL</sequence>
<dbReference type="RefSeq" id="XP_040734182.1">
    <property type="nucleotide sequence ID" value="XM_040878179.1"/>
</dbReference>
<feature type="compositionally biased region" description="Basic residues" evidence="1">
    <location>
        <begin position="456"/>
        <end position="470"/>
    </location>
</feature>
<reference evidence="2 3" key="1">
    <citation type="journal article" date="2017" name="Biotechnol. Biofuels">
        <title>Differential beta-glucosidase expression as a function of carbon source availability in Talaromyces amestolkiae: a genomic and proteomic approach.</title>
        <authorList>
            <person name="de Eugenio L.I."/>
            <person name="Mendez-Liter J.A."/>
            <person name="Nieto-Dominguez M."/>
            <person name="Alonso L."/>
            <person name="Gil-Munoz J."/>
            <person name="Barriuso J."/>
            <person name="Prieto A."/>
            <person name="Martinez M.J."/>
        </authorList>
    </citation>
    <scope>NUCLEOTIDE SEQUENCE [LARGE SCALE GENOMIC DNA]</scope>
    <source>
        <strain evidence="2 3">CIB</strain>
    </source>
</reference>
<proteinExistence type="predicted"/>
<comment type="caution">
    <text evidence="2">The sequence shown here is derived from an EMBL/GenBank/DDBJ whole genome shotgun (WGS) entry which is preliminary data.</text>
</comment>
<gene>
    <name evidence="2" type="ORF">BHQ10_005678</name>
</gene>
<feature type="region of interest" description="Disordered" evidence="1">
    <location>
        <begin position="217"/>
        <end position="236"/>
    </location>
</feature>
<feature type="compositionally biased region" description="Low complexity" evidence="1">
    <location>
        <begin position="428"/>
        <end position="440"/>
    </location>
</feature>
<feature type="region of interest" description="Disordered" evidence="1">
    <location>
        <begin position="1"/>
        <end position="42"/>
    </location>
</feature>
<feature type="compositionally biased region" description="Polar residues" evidence="1">
    <location>
        <begin position="178"/>
        <end position="192"/>
    </location>
</feature>
<feature type="compositionally biased region" description="Basic and acidic residues" evidence="1">
    <location>
        <begin position="24"/>
        <end position="41"/>
    </location>
</feature>
<keyword evidence="3" id="KW-1185">Reference proteome</keyword>
<accession>A0A364L1K0</accession>
<protein>
    <submittedName>
        <fullName evidence="2">Uncharacterized protein</fullName>
    </submittedName>
</protein>
<evidence type="ECO:0000313" key="2">
    <source>
        <dbReference type="EMBL" id="RAO69666.1"/>
    </source>
</evidence>
<dbReference type="STRING" id="1196081.A0A364L1K0"/>
<organism evidence="2 3">
    <name type="scientific">Talaromyces amestolkiae</name>
    <dbReference type="NCBI Taxonomy" id="1196081"/>
    <lineage>
        <taxon>Eukaryota</taxon>
        <taxon>Fungi</taxon>
        <taxon>Dikarya</taxon>
        <taxon>Ascomycota</taxon>
        <taxon>Pezizomycotina</taxon>
        <taxon>Eurotiomycetes</taxon>
        <taxon>Eurotiomycetidae</taxon>
        <taxon>Eurotiales</taxon>
        <taxon>Trichocomaceae</taxon>
        <taxon>Talaromyces</taxon>
        <taxon>Talaromyces sect. Talaromyces</taxon>
    </lineage>
</organism>